<dbReference type="AlphaFoldDB" id="A0A2P5DXF3"/>
<accession>A0A2P5DXF3</accession>
<name>A0A2P5DXF3_PARAD</name>
<dbReference type="EMBL" id="JXTB01000011">
    <property type="protein sequence ID" value="PON77959.1"/>
    <property type="molecule type" value="Genomic_DNA"/>
</dbReference>
<gene>
    <name evidence="1" type="ORF">PanWU01x14_023130</name>
</gene>
<proteinExistence type="predicted"/>
<sequence length="73" mass="8247">MDSIVSTALDVILYAPSLSVTAVAREVRPSSHTREGHIHSVEWGKQWRGDGRIRWRARPASQNTNNFNLNLGY</sequence>
<dbReference type="OrthoDB" id="10517049at2759"/>
<protein>
    <submittedName>
        <fullName evidence="1">Uncharacterized protein</fullName>
    </submittedName>
</protein>
<evidence type="ECO:0000313" key="2">
    <source>
        <dbReference type="Proteomes" id="UP000237105"/>
    </source>
</evidence>
<organism evidence="1 2">
    <name type="scientific">Parasponia andersonii</name>
    <name type="common">Sponia andersonii</name>
    <dbReference type="NCBI Taxonomy" id="3476"/>
    <lineage>
        <taxon>Eukaryota</taxon>
        <taxon>Viridiplantae</taxon>
        <taxon>Streptophyta</taxon>
        <taxon>Embryophyta</taxon>
        <taxon>Tracheophyta</taxon>
        <taxon>Spermatophyta</taxon>
        <taxon>Magnoliopsida</taxon>
        <taxon>eudicotyledons</taxon>
        <taxon>Gunneridae</taxon>
        <taxon>Pentapetalae</taxon>
        <taxon>rosids</taxon>
        <taxon>fabids</taxon>
        <taxon>Rosales</taxon>
        <taxon>Cannabaceae</taxon>
        <taxon>Parasponia</taxon>
    </lineage>
</organism>
<comment type="caution">
    <text evidence="1">The sequence shown here is derived from an EMBL/GenBank/DDBJ whole genome shotgun (WGS) entry which is preliminary data.</text>
</comment>
<reference evidence="2" key="1">
    <citation type="submission" date="2016-06" db="EMBL/GenBank/DDBJ databases">
        <title>Parallel loss of symbiosis genes in relatives of nitrogen-fixing non-legume Parasponia.</title>
        <authorList>
            <person name="Van Velzen R."/>
            <person name="Holmer R."/>
            <person name="Bu F."/>
            <person name="Rutten L."/>
            <person name="Van Zeijl A."/>
            <person name="Liu W."/>
            <person name="Santuari L."/>
            <person name="Cao Q."/>
            <person name="Sharma T."/>
            <person name="Shen D."/>
            <person name="Roswanjaya Y."/>
            <person name="Wardhani T."/>
            <person name="Kalhor M.S."/>
            <person name="Jansen J."/>
            <person name="Van den Hoogen J."/>
            <person name="Gungor B."/>
            <person name="Hartog M."/>
            <person name="Hontelez J."/>
            <person name="Verver J."/>
            <person name="Yang W.-C."/>
            <person name="Schijlen E."/>
            <person name="Repin R."/>
            <person name="Schilthuizen M."/>
            <person name="Schranz E."/>
            <person name="Heidstra R."/>
            <person name="Miyata K."/>
            <person name="Fedorova E."/>
            <person name="Kohlen W."/>
            <person name="Bisseling T."/>
            <person name="Smit S."/>
            <person name="Geurts R."/>
        </authorList>
    </citation>
    <scope>NUCLEOTIDE SEQUENCE [LARGE SCALE GENOMIC DNA]</scope>
    <source>
        <strain evidence="2">cv. WU1-14</strain>
    </source>
</reference>
<keyword evidence="2" id="KW-1185">Reference proteome</keyword>
<dbReference type="Proteomes" id="UP000237105">
    <property type="component" value="Unassembled WGS sequence"/>
</dbReference>
<evidence type="ECO:0000313" key="1">
    <source>
        <dbReference type="EMBL" id="PON77959.1"/>
    </source>
</evidence>